<evidence type="ECO:0000313" key="2">
    <source>
        <dbReference type="Proteomes" id="UP000319804"/>
    </source>
</evidence>
<dbReference type="EMBL" id="VFPS01000001">
    <property type="protein sequence ID" value="TQN00739.1"/>
    <property type="molecule type" value="Genomic_DNA"/>
</dbReference>
<comment type="caution">
    <text evidence="1">The sequence shown here is derived from an EMBL/GenBank/DDBJ whole genome shotgun (WGS) entry which is preliminary data.</text>
</comment>
<gene>
    <name evidence="1" type="ORF">FHX68_0857</name>
</gene>
<name>A0A4Y3UKF5_9MICO</name>
<accession>A0A4Y3UKF5</accession>
<sequence length="51" mass="5632">MTGDGRKEADMIRTVWGRLRASLTNTIDDDRGDVPGWVLVTLMTAGADLRQ</sequence>
<keyword evidence="2" id="KW-1185">Reference proteome</keyword>
<evidence type="ECO:0000313" key="1">
    <source>
        <dbReference type="EMBL" id="TQN00739.1"/>
    </source>
</evidence>
<proteinExistence type="predicted"/>
<dbReference type="AlphaFoldDB" id="A0A4Y3UKF5"/>
<protein>
    <submittedName>
        <fullName evidence="1">Uncharacterized protein</fullName>
    </submittedName>
</protein>
<dbReference type="Proteomes" id="UP000319804">
    <property type="component" value="Unassembled WGS sequence"/>
</dbReference>
<organism evidence="1 2">
    <name type="scientific">Microbacterium lacticum</name>
    <dbReference type="NCBI Taxonomy" id="33885"/>
    <lineage>
        <taxon>Bacteria</taxon>
        <taxon>Bacillati</taxon>
        <taxon>Actinomycetota</taxon>
        <taxon>Actinomycetes</taxon>
        <taxon>Micrococcales</taxon>
        <taxon>Microbacteriaceae</taxon>
        <taxon>Microbacterium</taxon>
    </lineage>
</organism>
<reference evidence="1 2" key="1">
    <citation type="submission" date="2019-06" db="EMBL/GenBank/DDBJ databases">
        <title>Sequencing the genomes of 1000 actinobacteria strains.</title>
        <authorList>
            <person name="Klenk H.-P."/>
        </authorList>
    </citation>
    <scope>NUCLEOTIDE SEQUENCE [LARGE SCALE GENOMIC DNA]</scope>
    <source>
        <strain evidence="1 2">DSM 20427</strain>
    </source>
</reference>